<reference evidence="11" key="1">
    <citation type="journal article" date="2007" name="J. Bacteriol.">
        <title>Comparative genome analysis of four magnetotactic bacteria reveals a complex set of group-specific genes implicated in magnetosome biomineralization and function.</title>
        <authorList>
            <person name="Richter M."/>
            <person name="Kube M."/>
            <person name="Bazylinski D.A."/>
            <person name="Lombardot T."/>
            <person name="Gloeckner F.O."/>
            <person name="Reinhardt R."/>
            <person name="Schueler D."/>
        </authorList>
    </citation>
    <scope>NUCLEOTIDE SEQUENCE</scope>
    <source>
        <strain evidence="11">MSR-1</strain>
    </source>
</reference>
<evidence type="ECO:0000256" key="3">
    <source>
        <dbReference type="ARBA" id="ARBA00012438"/>
    </source>
</evidence>
<dbReference type="PRINTS" id="PR00344">
    <property type="entry name" value="BCTRLSENSOR"/>
</dbReference>
<dbReference type="SMART" id="SM00304">
    <property type="entry name" value="HAMP"/>
    <property type="match status" value="1"/>
</dbReference>
<dbReference type="Pfam" id="PF02518">
    <property type="entry name" value="HATPase_c"/>
    <property type="match status" value="1"/>
</dbReference>
<protein>
    <recommendedName>
        <fullName evidence="3">histidine kinase</fullName>
        <ecNumber evidence="3">2.7.13.3</ecNumber>
    </recommendedName>
</protein>
<gene>
    <name evidence="11" type="ORF">MGR_2942</name>
</gene>
<keyword evidence="6 11" id="KW-0418">Kinase</keyword>
<evidence type="ECO:0000256" key="1">
    <source>
        <dbReference type="ARBA" id="ARBA00000085"/>
    </source>
</evidence>
<dbReference type="GO" id="GO:0000155">
    <property type="term" value="F:phosphorelay sensor kinase activity"/>
    <property type="evidence" value="ECO:0007669"/>
    <property type="project" value="InterPro"/>
</dbReference>
<keyword evidence="11" id="KW-0547">Nucleotide-binding</keyword>
<keyword evidence="8" id="KW-0472">Membrane</keyword>
<feature type="transmembrane region" description="Helical" evidence="8">
    <location>
        <begin position="35"/>
        <end position="58"/>
    </location>
</feature>
<dbReference type="EC" id="2.7.13.3" evidence="3"/>
<dbReference type="CDD" id="cd00082">
    <property type="entry name" value="HisKA"/>
    <property type="match status" value="1"/>
</dbReference>
<keyword evidence="11" id="KW-0067">ATP-binding</keyword>
<dbReference type="SMART" id="SM00387">
    <property type="entry name" value="HATPase_c"/>
    <property type="match status" value="1"/>
</dbReference>
<evidence type="ECO:0000256" key="2">
    <source>
        <dbReference type="ARBA" id="ARBA00004370"/>
    </source>
</evidence>
<evidence type="ECO:0000256" key="4">
    <source>
        <dbReference type="ARBA" id="ARBA00022553"/>
    </source>
</evidence>
<sequence>MVLSAAAMGEYVGVEKAADPGADGRVSRWIRHIPIAWRIPLVIAMNASIALIVGLLGWQSASLVSRDIEELRLVQERGRQLTDIDAQANRLQSLIRQYLNAPTDEVMKEISRRSEDLFAALTTATRDNATSEEISQLNEAARRFVAGFQQLKVINAEVARVYETDIVQAAGEMSGLYAILNSSIKNDRTTPLAPALVKSHESFIAAIIAINTFYFGGSPMKAEAAHETLGQVIQSIPQLTQLATSELQRETLTVIGRRTVRMDEGIETMARAFDDRARILARDIDANQSIMAQAIDRMIARGHEREALLQSQSSALPQRTALAGIGLGIILLTMAVIASWLIGQSIRQPLLRLRAVMEAGARGDWSRDIDAPNLPDELAAMARTVSVFRRNALDKARLEEERAKISAHHEEAKRRTLHELLEQMEAHEQGAPFSKLVVPEAEGADAAEIAQVFNRVLDKFQQAAAERAIAMDQLTQAKVQAETANQAKSSFLAAMTHEIRTPMNGIMDMLRDLHQSPLAADQEHAVATIRETGLSLLKIVDDVLDFSRIEAGRLRLENVALDLPHLLEGVIMAETPQARDKGLRLVHFHDPAIPAGLHGDPTRLRQILYNLVGNAVKFTPTGQVSVFTQHLGSATARPTIRLIVADTGIGIAEHAQQSLFQPFTQADISTPRMFGGTGLGLSITHRLVHMMGGEINVFSQPGQGSTFVVDLPLGQGDANTAPPVPEVDLMGLRLLVLSPDTAERSQIARLTEQEGAAVVRVANADSARAASDRAVTTQAPFDLALVSADGFTADDAEHLHHTPFLLIGYPPPDLGLERLELCRGLLGRPVSPQPLLAAIAQAAQKGAVS</sequence>
<dbReference type="PROSITE" id="PS50109">
    <property type="entry name" value="HIS_KIN"/>
    <property type="match status" value="1"/>
</dbReference>
<accession>A4U3C7</accession>
<dbReference type="Gene3D" id="1.10.287.130">
    <property type="match status" value="1"/>
</dbReference>
<dbReference type="GO" id="GO:0005524">
    <property type="term" value="F:ATP binding"/>
    <property type="evidence" value="ECO:0007669"/>
    <property type="project" value="UniProtKB-KW"/>
</dbReference>
<name>A4U3C7_9PROT</name>
<dbReference type="EMBL" id="CU459003">
    <property type="protein sequence ID" value="CAM77384.1"/>
    <property type="molecule type" value="Genomic_DNA"/>
</dbReference>
<proteinExistence type="predicted"/>
<dbReference type="InterPro" id="IPR036097">
    <property type="entry name" value="HisK_dim/P_sf"/>
</dbReference>
<dbReference type="FunFam" id="3.30.565.10:FF:000010">
    <property type="entry name" value="Sensor histidine kinase RcsC"/>
    <property type="match status" value="1"/>
</dbReference>
<dbReference type="InterPro" id="IPR003594">
    <property type="entry name" value="HATPase_dom"/>
</dbReference>
<dbReference type="GO" id="GO:0016020">
    <property type="term" value="C:membrane"/>
    <property type="evidence" value="ECO:0007669"/>
    <property type="project" value="UniProtKB-SubCell"/>
</dbReference>
<dbReference type="Pfam" id="PF00512">
    <property type="entry name" value="HisKA"/>
    <property type="match status" value="1"/>
</dbReference>
<dbReference type="SUPFAM" id="SSF158472">
    <property type="entry name" value="HAMP domain-like"/>
    <property type="match status" value="1"/>
</dbReference>
<dbReference type="PANTHER" id="PTHR45339:SF1">
    <property type="entry name" value="HYBRID SIGNAL TRANSDUCTION HISTIDINE KINASE J"/>
    <property type="match status" value="1"/>
</dbReference>
<dbReference type="InterPro" id="IPR003660">
    <property type="entry name" value="HAMP_dom"/>
</dbReference>
<comment type="catalytic activity">
    <reaction evidence="1">
        <text>ATP + protein L-histidine = ADP + protein N-phospho-L-histidine.</text>
        <dbReference type="EC" id="2.7.13.3"/>
    </reaction>
</comment>
<dbReference type="InterPro" id="IPR005467">
    <property type="entry name" value="His_kinase_dom"/>
</dbReference>
<evidence type="ECO:0000259" key="10">
    <source>
        <dbReference type="PROSITE" id="PS50885"/>
    </source>
</evidence>
<dbReference type="CDD" id="cd16922">
    <property type="entry name" value="HATPase_EvgS-ArcB-TorS-like"/>
    <property type="match status" value="1"/>
</dbReference>
<keyword evidence="8" id="KW-0812">Transmembrane</keyword>
<feature type="domain" description="HAMP" evidence="10">
    <location>
        <begin position="344"/>
        <end position="397"/>
    </location>
</feature>
<comment type="subcellular location">
    <subcellularLocation>
        <location evidence="2">Membrane</location>
    </subcellularLocation>
</comment>
<dbReference type="SUPFAM" id="SSF47384">
    <property type="entry name" value="Homodimeric domain of signal transducing histidine kinase"/>
    <property type="match status" value="1"/>
</dbReference>
<evidence type="ECO:0000313" key="11">
    <source>
        <dbReference type="EMBL" id="CAM77384.1"/>
    </source>
</evidence>
<keyword evidence="8" id="KW-1133">Transmembrane helix</keyword>
<dbReference type="InterPro" id="IPR004358">
    <property type="entry name" value="Sig_transdc_His_kin-like_C"/>
</dbReference>
<organism evidence="11">
    <name type="scientific">Magnetospirillum gryphiswaldense</name>
    <dbReference type="NCBI Taxonomy" id="55518"/>
    <lineage>
        <taxon>Bacteria</taxon>
        <taxon>Pseudomonadati</taxon>
        <taxon>Pseudomonadota</taxon>
        <taxon>Alphaproteobacteria</taxon>
        <taxon>Rhodospirillales</taxon>
        <taxon>Rhodospirillaceae</taxon>
        <taxon>Magnetospirillum</taxon>
    </lineage>
</organism>
<feature type="domain" description="Histidine kinase" evidence="9">
    <location>
        <begin position="494"/>
        <end position="715"/>
    </location>
</feature>
<evidence type="ECO:0000256" key="7">
    <source>
        <dbReference type="ARBA" id="ARBA00023012"/>
    </source>
</evidence>
<evidence type="ECO:0000256" key="5">
    <source>
        <dbReference type="ARBA" id="ARBA00022679"/>
    </source>
</evidence>
<dbReference type="SUPFAM" id="SSF55874">
    <property type="entry name" value="ATPase domain of HSP90 chaperone/DNA topoisomerase II/histidine kinase"/>
    <property type="match status" value="1"/>
</dbReference>
<dbReference type="Gene3D" id="3.30.565.10">
    <property type="entry name" value="Histidine kinase-like ATPase, C-terminal domain"/>
    <property type="match status" value="1"/>
</dbReference>
<feature type="transmembrane region" description="Helical" evidence="8">
    <location>
        <begin position="321"/>
        <end position="342"/>
    </location>
</feature>
<dbReference type="InterPro" id="IPR036890">
    <property type="entry name" value="HATPase_C_sf"/>
</dbReference>
<dbReference type="SMART" id="SM00388">
    <property type="entry name" value="HisKA"/>
    <property type="match status" value="1"/>
</dbReference>
<dbReference type="InterPro" id="IPR003661">
    <property type="entry name" value="HisK_dim/P_dom"/>
</dbReference>
<keyword evidence="7" id="KW-0902">Two-component regulatory system</keyword>
<dbReference type="PROSITE" id="PS50885">
    <property type="entry name" value="HAMP"/>
    <property type="match status" value="1"/>
</dbReference>
<evidence type="ECO:0000256" key="8">
    <source>
        <dbReference type="SAM" id="Phobius"/>
    </source>
</evidence>
<evidence type="ECO:0000256" key="6">
    <source>
        <dbReference type="ARBA" id="ARBA00022777"/>
    </source>
</evidence>
<dbReference type="Gene3D" id="6.10.340.10">
    <property type="match status" value="1"/>
</dbReference>
<dbReference type="AlphaFoldDB" id="A4U3C7"/>
<keyword evidence="4" id="KW-0597">Phosphoprotein</keyword>
<dbReference type="PANTHER" id="PTHR45339">
    <property type="entry name" value="HYBRID SIGNAL TRANSDUCTION HISTIDINE KINASE J"/>
    <property type="match status" value="1"/>
</dbReference>
<evidence type="ECO:0000259" key="9">
    <source>
        <dbReference type="PROSITE" id="PS50109"/>
    </source>
</evidence>
<keyword evidence="5" id="KW-0808">Transferase</keyword>